<accession>A0A1B7MSC0</accession>
<evidence type="ECO:0000313" key="2">
    <source>
        <dbReference type="EMBL" id="OAX35508.1"/>
    </source>
</evidence>
<feature type="transmembrane region" description="Helical" evidence="1">
    <location>
        <begin position="121"/>
        <end position="147"/>
    </location>
</feature>
<gene>
    <name evidence="2" type="ORF">K503DRAFT_365655</name>
</gene>
<keyword evidence="1" id="KW-1133">Transmembrane helix</keyword>
<feature type="transmembrane region" description="Helical" evidence="1">
    <location>
        <begin position="167"/>
        <end position="186"/>
    </location>
</feature>
<keyword evidence="1" id="KW-0812">Transmembrane</keyword>
<keyword evidence="1" id="KW-0472">Membrane</keyword>
<evidence type="ECO:0000256" key="1">
    <source>
        <dbReference type="SAM" id="Phobius"/>
    </source>
</evidence>
<feature type="transmembrane region" description="Helical" evidence="1">
    <location>
        <begin position="87"/>
        <end position="109"/>
    </location>
</feature>
<dbReference type="STRING" id="1314800.A0A1B7MSC0"/>
<reference evidence="2 3" key="1">
    <citation type="submission" date="2016-06" db="EMBL/GenBank/DDBJ databases">
        <title>Comparative genomics of the ectomycorrhizal sister species Rhizopogon vinicolor and Rhizopogon vesiculosus (Basidiomycota: Boletales) reveals a divergence of the mating type B locus.</title>
        <authorList>
            <consortium name="DOE Joint Genome Institute"/>
            <person name="Mujic A.B."/>
            <person name="Kuo A."/>
            <person name="Tritt A."/>
            <person name="Lipzen A."/>
            <person name="Chen C."/>
            <person name="Johnson J."/>
            <person name="Sharma A."/>
            <person name="Barry K."/>
            <person name="Grigoriev I.V."/>
            <person name="Spatafora J.W."/>
        </authorList>
    </citation>
    <scope>NUCLEOTIDE SEQUENCE [LARGE SCALE GENOMIC DNA]</scope>
    <source>
        <strain evidence="2 3">AM-OR11-026</strain>
    </source>
</reference>
<sequence>MEVNVKDTFGAAFVGGMVAAIVYGITTLQTYLYYVYYPRDNKSTKFLVASIWVLDTTHLSFMCHVLYHYLVSSFGDDSDHALTITFWSLIGSLGLNLCMAIVVQTYFTFQISYLTRSSIRWWLTCAIMVVVFAHFAFGLEAVVLMFGEKEFAAIQRVSFTRYRAVPFAITTILSDICITVALCVLLHGNRSPIIE</sequence>
<dbReference type="InParanoid" id="A0A1B7MSC0"/>
<organism evidence="2 3">
    <name type="scientific">Rhizopogon vinicolor AM-OR11-026</name>
    <dbReference type="NCBI Taxonomy" id="1314800"/>
    <lineage>
        <taxon>Eukaryota</taxon>
        <taxon>Fungi</taxon>
        <taxon>Dikarya</taxon>
        <taxon>Basidiomycota</taxon>
        <taxon>Agaricomycotina</taxon>
        <taxon>Agaricomycetes</taxon>
        <taxon>Agaricomycetidae</taxon>
        <taxon>Boletales</taxon>
        <taxon>Suillineae</taxon>
        <taxon>Rhizopogonaceae</taxon>
        <taxon>Rhizopogon</taxon>
    </lineage>
</organism>
<keyword evidence="3" id="KW-1185">Reference proteome</keyword>
<dbReference type="AlphaFoldDB" id="A0A1B7MSC0"/>
<dbReference type="PANTHER" id="PTHR40465:SF1">
    <property type="entry name" value="DUF6534 DOMAIN-CONTAINING PROTEIN"/>
    <property type="match status" value="1"/>
</dbReference>
<protein>
    <submittedName>
        <fullName evidence="2">Uncharacterized protein</fullName>
    </submittedName>
</protein>
<feature type="transmembrane region" description="Helical" evidence="1">
    <location>
        <begin position="12"/>
        <end position="34"/>
    </location>
</feature>
<name>A0A1B7MSC0_9AGAM</name>
<dbReference type="OrthoDB" id="2664626at2759"/>
<proteinExistence type="predicted"/>
<dbReference type="PANTHER" id="PTHR40465">
    <property type="entry name" value="CHROMOSOME 1, WHOLE GENOME SHOTGUN SEQUENCE"/>
    <property type="match status" value="1"/>
</dbReference>
<dbReference type="Proteomes" id="UP000092154">
    <property type="component" value="Unassembled WGS sequence"/>
</dbReference>
<evidence type="ECO:0000313" key="3">
    <source>
        <dbReference type="Proteomes" id="UP000092154"/>
    </source>
</evidence>
<dbReference type="EMBL" id="KV448494">
    <property type="protein sequence ID" value="OAX35508.1"/>
    <property type="molecule type" value="Genomic_DNA"/>
</dbReference>
<feature type="transmembrane region" description="Helical" evidence="1">
    <location>
        <begin position="46"/>
        <end position="67"/>
    </location>
</feature>